<organism evidence="1">
    <name type="scientific">Caldilinea aerophila</name>
    <dbReference type="NCBI Taxonomy" id="133453"/>
    <lineage>
        <taxon>Bacteria</taxon>
        <taxon>Bacillati</taxon>
        <taxon>Chloroflexota</taxon>
        <taxon>Caldilineae</taxon>
        <taxon>Caldilineales</taxon>
        <taxon>Caldilineaceae</taxon>
        <taxon>Caldilinea</taxon>
    </lineage>
</organism>
<name>A0A7C1JSN5_9CHLR</name>
<accession>A0A7C1JSN5</accession>
<sequence length="105" mass="11430">MSKALIIGDSLFAEAVAQLLRQHHFAVTTAATVSDGLQCIADLSPDLAIVIGKGEDLCLFLESCPDLPVLHVELNADDLRLIRSQRIHPRVEDLLTAVQSLFLGR</sequence>
<evidence type="ECO:0008006" key="2">
    <source>
        <dbReference type="Google" id="ProtNLM"/>
    </source>
</evidence>
<dbReference type="InterPro" id="IPR011006">
    <property type="entry name" value="CheY-like_superfamily"/>
</dbReference>
<proteinExistence type="predicted"/>
<dbReference type="EMBL" id="DSMG01000195">
    <property type="protein sequence ID" value="HDX33565.1"/>
    <property type="molecule type" value="Genomic_DNA"/>
</dbReference>
<dbReference type="SUPFAM" id="SSF52172">
    <property type="entry name" value="CheY-like"/>
    <property type="match status" value="1"/>
</dbReference>
<dbReference type="AlphaFoldDB" id="A0A7C1JSN5"/>
<gene>
    <name evidence="1" type="ORF">ENQ20_19080</name>
</gene>
<comment type="caution">
    <text evidence="1">The sequence shown here is derived from an EMBL/GenBank/DDBJ whole genome shotgun (WGS) entry which is preliminary data.</text>
</comment>
<protein>
    <recommendedName>
        <fullName evidence="2">Response regulatory domain-containing protein</fullName>
    </recommendedName>
</protein>
<evidence type="ECO:0000313" key="1">
    <source>
        <dbReference type="EMBL" id="HDX33565.1"/>
    </source>
</evidence>
<reference evidence="1" key="1">
    <citation type="journal article" date="2020" name="mSystems">
        <title>Genome- and Community-Level Interaction Insights into Carbon Utilization and Element Cycling Functions of Hydrothermarchaeota in Hydrothermal Sediment.</title>
        <authorList>
            <person name="Zhou Z."/>
            <person name="Liu Y."/>
            <person name="Xu W."/>
            <person name="Pan J."/>
            <person name="Luo Z.H."/>
            <person name="Li M."/>
        </authorList>
    </citation>
    <scope>NUCLEOTIDE SEQUENCE [LARGE SCALE GENOMIC DNA]</scope>
    <source>
        <strain evidence="1">SpSt-289</strain>
    </source>
</reference>